<accession>A0A366M8P8</accession>
<evidence type="ECO:0000256" key="2">
    <source>
        <dbReference type="ARBA" id="ARBA00022448"/>
    </source>
</evidence>
<dbReference type="SUPFAM" id="SSF53850">
    <property type="entry name" value="Periplasmic binding protein-like II"/>
    <property type="match status" value="1"/>
</dbReference>
<dbReference type="GO" id="GO:0030288">
    <property type="term" value="C:outer membrane-bounded periplasmic space"/>
    <property type="evidence" value="ECO:0007669"/>
    <property type="project" value="TreeGrafter"/>
</dbReference>
<keyword evidence="3 4" id="KW-0732">Signal</keyword>
<keyword evidence="2" id="KW-0813">Transport</keyword>
<dbReference type="SMART" id="SM00062">
    <property type="entry name" value="PBPb"/>
    <property type="match status" value="1"/>
</dbReference>
<name>A0A366M8P8_9ACTN</name>
<protein>
    <submittedName>
        <fullName evidence="6">ABC transporter substrate-binding protein</fullName>
    </submittedName>
</protein>
<proteinExistence type="inferred from homology"/>
<dbReference type="RefSeq" id="WP_113978937.1">
    <property type="nucleotide sequence ID" value="NZ_QMEY01000001.1"/>
</dbReference>
<sequence length="270" mass="29101">MRVRHTVIAAALVLGVSGCGLAGAQTSTIVGKETMTVGVKIDQPGLGALKGGRNEGFDVDVAAYLARKLGAKNVVYKETKSAEREEMLRLGKIDFIVASYSITAERKVKVDFAGPYYVAHQDTLVRAADRNINNVRDLAGKKLCQVTGSNSWRRVKEERKVDVSLVEMKSYRDCTAKLADGSVDAVSTDDLILAGLASETGTSSVRFVNAPFTDERYGVGLKKGDVAACEAINRAINEMYLDGTAKELLDKWFGPTGLKLTVTVPQFEGC</sequence>
<feature type="domain" description="Solute-binding protein family 3/N-terminal" evidence="5">
    <location>
        <begin position="34"/>
        <end position="256"/>
    </location>
</feature>
<keyword evidence="7" id="KW-1185">Reference proteome</keyword>
<dbReference type="OrthoDB" id="9807888at2"/>
<evidence type="ECO:0000259" key="5">
    <source>
        <dbReference type="SMART" id="SM00062"/>
    </source>
</evidence>
<evidence type="ECO:0000256" key="3">
    <source>
        <dbReference type="ARBA" id="ARBA00022729"/>
    </source>
</evidence>
<evidence type="ECO:0000256" key="1">
    <source>
        <dbReference type="ARBA" id="ARBA00010333"/>
    </source>
</evidence>
<dbReference type="AlphaFoldDB" id="A0A366M8P8"/>
<dbReference type="GO" id="GO:0005576">
    <property type="term" value="C:extracellular region"/>
    <property type="evidence" value="ECO:0007669"/>
    <property type="project" value="TreeGrafter"/>
</dbReference>
<dbReference type="GO" id="GO:0006865">
    <property type="term" value="P:amino acid transport"/>
    <property type="evidence" value="ECO:0007669"/>
    <property type="project" value="TreeGrafter"/>
</dbReference>
<dbReference type="EMBL" id="QMEY01000001">
    <property type="protein sequence ID" value="RBQ21842.1"/>
    <property type="molecule type" value="Genomic_DNA"/>
</dbReference>
<dbReference type="InterPro" id="IPR001638">
    <property type="entry name" value="Solute-binding_3/MltF_N"/>
</dbReference>
<comment type="caution">
    <text evidence="6">The sequence shown here is derived from an EMBL/GenBank/DDBJ whole genome shotgun (WGS) entry which is preliminary data.</text>
</comment>
<feature type="signal peptide" evidence="4">
    <location>
        <begin position="1"/>
        <end position="24"/>
    </location>
</feature>
<feature type="chain" id="PRO_5016842330" evidence="4">
    <location>
        <begin position="25"/>
        <end position="270"/>
    </location>
</feature>
<comment type="similarity">
    <text evidence="1">Belongs to the bacterial solute-binding protein 3 family.</text>
</comment>
<reference evidence="6 7" key="1">
    <citation type="submission" date="2018-06" db="EMBL/GenBank/DDBJ databases">
        <title>Sphaerisporangium craniellae sp. nov., isolated from a marine sponge in the South China Sea.</title>
        <authorList>
            <person name="Li L."/>
        </authorList>
    </citation>
    <scope>NUCLEOTIDE SEQUENCE [LARGE SCALE GENOMIC DNA]</scope>
    <source>
        <strain evidence="6 7">LHW63015</strain>
    </source>
</reference>
<dbReference type="PANTHER" id="PTHR30085">
    <property type="entry name" value="AMINO ACID ABC TRANSPORTER PERMEASE"/>
    <property type="match status" value="1"/>
</dbReference>
<gene>
    <name evidence="6" type="ORF">DP939_03955</name>
</gene>
<dbReference type="PANTHER" id="PTHR30085:SF6">
    <property type="entry name" value="ABC TRANSPORTER GLUTAMINE-BINDING PROTEIN GLNH"/>
    <property type="match status" value="1"/>
</dbReference>
<dbReference type="Gene3D" id="3.40.190.10">
    <property type="entry name" value="Periplasmic binding protein-like II"/>
    <property type="match status" value="2"/>
</dbReference>
<organism evidence="6 7">
    <name type="scientific">Spongiactinospora rosea</name>
    <dbReference type="NCBI Taxonomy" id="2248750"/>
    <lineage>
        <taxon>Bacteria</taxon>
        <taxon>Bacillati</taxon>
        <taxon>Actinomycetota</taxon>
        <taxon>Actinomycetes</taxon>
        <taxon>Streptosporangiales</taxon>
        <taxon>Streptosporangiaceae</taxon>
        <taxon>Spongiactinospora</taxon>
    </lineage>
</organism>
<dbReference type="PROSITE" id="PS51257">
    <property type="entry name" value="PROKAR_LIPOPROTEIN"/>
    <property type="match status" value="1"/>
</dbReference>
<dbReference type="InterPro" id="IPR051455">
    <property type="entry name" value="Bact_solute-bind_prot3"/>
</dbReference>
<dbReference type="Proteomes" id="UP000253303">
    <property type="component" value="Unassembled WGS sequence"/>
</dbReference>
<evidence type="ECO:0000313" key="6">
    <source>
        <dbReference type="EMBL" id="RBQ21842.1"/>
    </source>
</evidence>
<evidence type="ECO:0000256" key="4">
    <source>
        <dbReference type="SAM" id="SignalP"/>
    </source>
</evidence>
<dbReference type="Pfam" id="PF00497">
    <property type="entry name" value="SBP_bac_3"/>
    <property type="match status" value="1"/>
</dbReference>
<dbReference type="CDD" id="cd13690">
    <property type="entry name" value="PBP2_GluB"/>
    <property type="match status" value="1"/>
</dbReference>
<evidence type="ECO:0000313" key="7">
    <source>
        <dbReference type="Proteomes" id="UP000253303"/>
    </source>
</evidence>